<dbReference type="NCBIfam" id="TIGR03177">
    <property type="entry name" value="pilus_cpaB"/>
    <property type="match status" value="1"/>
</dbReference>
<gene>
    <name evidence="1" type="primary">cpaB</name>
    <name evidence="1" type="ORF">ENP47_01850</name>
</gene>
<dbReference type="SMART" id="SM00858">
    <property type="entry name" value="SAF"/>
    <property type="match status" value="1"/>
</dbReference>
<dbReference type="EMBL" id="DSJL01000002">
    <property type="protein sequence ID" value="HEF64344.1"/>
    <property type="molecule type" value="Genomic_DNA"/>
</dbReference>
<accession>A0A7C2B3V8</accession>
<dbReference type="Gene3D" id="3.90.1210.10">
    <property type="entry name" value="Antifreeze-like/N-acetylneuraminic acid synthase C-terminal domain"/>
    <property type="match status" value="1"/>
</dbReference>
<dbReference type="SUPFAM" id="SSF51269">
    <property type="entry name" value="AFP III-like domain"/>
    <property type="match status" value="1"/>
</dbReference>
<protein>
    <submittedName>
        <fullName evidence="1">Flp pilus assembly protein CpaB</fullName>
    </submittedName>
</protein>
<reference evidence="1" key="1">
    <citation type="journal article" date="2020" name="mSystems">
        <title>Genome- and Community-Level Interaction Insights into Carbon Utilization and Element Cycling Functions of Hydrothermarchaeota in Hydrothermal Sediment.</title>
        <authorList>
            <person name="Zhou Z."/>
            <person name="Liu Y."/>
            <person name="Xu W."/>
            <person name="Pan J."/>
            <person name="Luo Z.H."/>
            <person name="Li M."/>
        </authorList>
    </citation>
    <scope>NUCLEOTIDE SEQUENCE [LARGE SCALE GENOMIC DNA]</scope>
    <source>
        <strain evidence="1">SpSt-222</strain>
    </source>
</reference>
<proteinExistence type="predicted"/>
<sequence length="328" mass="34054">MLRGGRLYLVAGVVLAGLAVLLALLAFQRQRQPATIEPTTTPLVSVVVAARDVRAGTVLTLEDVKTVEADPASIAPGTARQPDQVVGLVAAGDLVEGQRILMANLVTPSVSNLLQPGKRAVAIPVDRVNAVGGLLQPNDLIDLVYAGRVDVMRVLPTEPLEMVDSGQGFSPAQDAIRLPEPGTSTGRSYPYPGAPGSRVVVTDTGEGQLVTKIIVQNLRVLQVIAGTSVVGNAPASVQPVAAGIGSEATPTPTGESALPPVDLLIVEADPAQAELITFLLDQNLRYQVLLRARGDDQAVETEGVTYDSLVRDYGLPVPGPVEVGGGAR</sequence>
<dbReference type="Pfam" id="PF08666">
    <property type="entry name" value="SAF"/>
    <property type="match status" value="1"/>
</dbReference>
<evidence type="ECO:0000313" key="1">
    <source>
        <dbReference type="EMBL" id="HEF64344.1"/>
    </source>
</evidence>
<dbReference type="AlphaFoldDB" id="A0A7C2B3V8"/>
<organism evidence="1">
    <name type="scientific">Thermomicrobium roseum</name>
    <dbReference type="NCBI Taxonomy" id="500"/>
    <lineage>
        <taxon>Bacteria</taxon>
        <taxon>Pseudomonadati</taxon>
        <taxon>Thermomicrobiota</taxon>
        <taxon>Thermomicrobia</taxon>
        <taxon>Thermomicrobiales</taxon>
        <taxon>Thermomicrobiaceae</taxon>
        <taxon>Thermomicrobium</taxon>
    </lineage>
</organism>
<dbReference type="InterPro" id="IPR031571">
    <property type="entry name" value="RcpC_dom"/>
</dbReference>
<name>A0A7C2B3V8_THERO</name>
<comment type="caution">
    <text evidence="1">The sequence shown here is derived from an EMBL/GenBank/DDBJ whole genome shotgun (WGS) entry which is preliminary data.</text>
</comment>
<dbReference type="InterPro" id="IPR017592">
    <property type="entry name" value="Pilus_assmbl_Flp-typ_CpaB"/>
</dbReference>
<dbReference type="CDD" id="cd11614">
    <property type="entry name" value="SAF_CpaB_FlgA_like"/>
    <property type="match status" value="1"/>
</dbReference>
<dbReference type="InterPro" id="IPR013974">
    <property type="entry name" value="SAF"/>
</dbReference>
<dbReference type="InterPro" id="IPR036732">
    <property type="entry name" value="AFP_Neu5c_C_sf"/>
</dbReference>
<dbReference type="Pfam" id="PF16976">
    <property type="entry name" value="RcpC"/>
    <property type="match status" value="1"/>
</dbReference>